<accession>A0A940N5F1</accession>
<dbReference type="Proteomes" id="UP000677537">
    <property type="component" value="Unassembled WGS sequence"/>
</dbReference>
<evidence type="ECO:0000256" key="1">
    <source>
        <dbReference type="SAM" id="SignalP"/>
    </source>
</evidence>
<comment type="caution">
    <text evidence="2">The sequence shown here is derived from an EMBL/GenBank/DDBJ whole genome shotgun (WGS) entry which is preliminary data.</text>
</comment>
<dbReference type="AlphaFoldDB" id="A0A940N5F1"/>
<keyword evidence="3" id="KW-1185">Reference proteome</keyword>
<proteinExistence type="predicted"/>
<protein>
    <recommendedName>
        <fullName evidence="4">Efflux transporter periplasmic adaptor subunit</fullName>
    </recommendedName>
</protein>
<feature type="chain" id="PRO_5036884477" description="Efflux transporter periplasmic adaptor subunit" evidence="1">
    <location>
        <begin position="33"/>
        <end position="73"/>
    </location>
</feature>
<organism evidence="2 3">
    <name type="scientific">Roseomonas indoligenes</name>
    <dbReference type="NCBI Taxonomy" id="2820811"/>
    <lineage>
        <taxon>Bacteria</taxon>
        <taxon>Pseudomonadati</taxon>
        <taxon>Pseudomonadota</taxon>
        <taxon>Alphaproteobacteria</taxon>
        <taxon>Acetobacterales</taxon>
        <taxon>Roseomonadaceae</taxon>
        <taxon>Roseomonas</taxon>
    </lineage>
</organism>
<feature type="signal peptide" evidence="1">
    <location>
        <begin position="1"/>
        <end position="32"/>
    </location>
</feature>
<gene>
    <name evidence="2" type="ORF">J5Y10_26215</name>
</gene>
<evidence type="ECO:0000313" key="2">
    <source>
        <dbReference type="EMBL" id="MBP0496306.1"/>
    </source>
</evidence>
<keyword evidence="1" id="KW-0732">Signal</keyword>
<name>A0A940N5F1_9PROT</name>
<sequence length="73" mass="7945">MPTPIRKGPTRKGLVPLALALVLPLLPLPALAQPAPPTVTVSEPVRRNITEWEEHIARLEPSARVELRARVSG</sequence>
<evidence type="ECO:0000313" key="3">
    <source>
        <dbReference type="Proteomes" id="UP000677537"/>
    </source>
</evidence>
<evidence type="ECO:0008006" key="4">
    <source>
        <dbReference type="Google" id="ProtNLM"/>
    </source>
</evidence>
<feature type="non-terminal residue" evidence="2">
    <location>
        <position position="73"/>
    </location>
</feature>
<reference evidence="2" key="1">
    <citation type="submission" date="2021-03" db="EMBL/GenBank/DDBJ databases">
        <authorList>
            <person name="So Y."/>
        </authorList>
    </citation>
    <scope>NUCLEOTIDE SEQUENCE</scope>
    <source>
        <strain evidence="2">SG15</strain>
    </source>
</reference>
<dbReference type="EMBL" id="JAGIZA010000033">
    <property type="protein sequence ID" value="MBP0496306.1"/>
    <property type="molecule type" value="Genomic_DNA"/>
</dbReference>